<feature type="compositionally biased region" description="Basic and acidic residues" evidence="1">
    <location>
        <begin position="301"/>
        <end position="310"/>
    </location>
</feature>
<feature type="compositionally biased region" description="Basic and acidic residues" evidence="1">
    <location>
        <begin position="279"/>
        <end position="291"/>
    </location>
</feature>
<gene>
    <name evidence="3" type="ORF">ACH4WX_10365</name>
</gene>
<organism evidence="3 4">
    <name type="scientific">Nocardia carnea</name>
    <dbReference type="NCBI Taxonomy" id="37328"/>
    <lineage>
        <taxon>Bacteria</taxon>
        <taxon>Bacillati</taxon>
        <taxon>Actinomycetota</taxon>
        <taxon>Actinomycetes</taxon>
        <taxon>Mycobacteriales</taxon>
        <taxon>Nocardiaceae</taxon>
        <taxon>Nocardia</taxon>
    </lineage>
</organism>
<feature type="domain" description="HTH cro/C1-type" evidence="2">
    <location>
        <begin position="10"/>
        <end position="82"/>
    </location>
</feature>
<dbReference type="CDD" id="cd00093">
    <property type="entry name" value="HTH_XRE"/>
    <property type="match status" value="1"/>
</dbReference>
<evidence type="ECO:0000256" key="1">
    <source>
        <dbReference type="SAM" id="MobiDB-lite"/>
    </source>
</evidence>
<dbReference type="InterPro" id="IPR041413">
    <property type="entry name" value="MLTR_LBD"/>
</dbReference>
<dbReference type="PANTHER" id="PTHR35010:SF2">
    <property type="entry name" value="BLL4672 PROTEIN"/>
    <property type="match status" value="1"/>
</dbReference>
<protein>
    <submittedName>
        <fullName evidence="3">Helix-turn-helix transcriptional regulator</fullName>
    </submittedName>
</protein>
<dbReference type="PANTHER" id="PTHR35010">
    <property type="entry name" value="BLL4672 PROTEIN-RELATED"/>
    <property type="match status" value="1"/>
</dbReference>
<sequence>MNSDNRLGAFLRARRELVRPEEFGLPGGGRRRVAGLRREELAMLAGVSADYYVRLEQGRDKHPSEQVVTALARVFSLDDEGTAHLRELARPTAARPRTPRRPERVTPGLLRLMDAWSHTPAVVLGRHLDVLAANSLAAAVNACSVPGVNQVRMVFLDPRARDVFPNWTQIAADTVASLRATAGTDLDDPRLTELVGELSLKSDEFRRLWARHEVRAKTSGVKQFHNEMVGELTLAYESFAVSGAPGQLLIAYHAEPGSLSERSLALLGSLITKNSSDSPSHRLDNRAEGDHFVTGARRTRATREAHETPW</sequence>
<feature type="region of interest" description="Disordered" evidence="1">
    <location>
        <begin position="274"/>
        <end position="310"/>
    </location>
</feature>
<name>A0ABW7TJA0_9NOCA</name>
<dbReference type="InterPro" id="IPR010982">
    <property type="entry name" value="Lambda_DNA-bd_dom_sf"/>
</dbReference>
<dbReference type="SUPFAM" id="SSF47413">
    <property type="entry name" value="lambda repressor-like DNA-binding domains"/>
    <property type="match status" value="1"/>
</dbReference>
<evidence type="ECO:0000313" key="3">
    <source>
        <dbReference type="EMBL" id="MFI1461114.1"/>
    </source>
</evidence>
<evidence type="ECO:0000313" key="4">
    <source>
        <dbReference type="Proteomes" id="UP001611263"/>
    </source>
</evidence>
<reference evidence="3 4" key="1">
    <citation type="submission" date="2024-10" db="EMBL/GenBank/DDBJ databases">
        <title>The Natural Products Discovery Center: Release of the First 8490 Sequenced Strains for Exploring Actinobacteria Biosynthetic Diversity.</title>
        <authorList>
            <person name="Kalkreuter E."/>
            <person name="Kautsar S.A."/>
            <person name="Yang D."/>
            <person name="Bader C.D."/>
            <person name="Teijaro C.N."/>
            <person name="Fluegel L."/>
            <person name="Davis C.M."/>
            <person name="Simpson J.R."/>
            <person name="Lauterbach L."/>
            <person name="Steele A.D."/>
            <person name="Gui C."/>
            <person name="Meng S."/>
            <person name="Li G."/>
            <person name="Viehrig K."/>
            <person name="Ye F."/>
            <person name="Su P."/>
            <person name="Kiefer A.F."/>
            <person name="Nichols A."/>
            <person name="Cepeda A.J."/>
            <person name="Yan W."/>
            <person name="Fan B."/>
            <person name="Jiang Y."/>
            <person name="Adhikari A."/>
            <person name="Zheng C.-J."/>
            <person name="Schuster L."/>
            <person name="Cowan T.M."/>
            <person name="Smanski M.J."/>
            <person name="Chevrette M.G."/>
            <person name="De Carvalho L.P.S."/>
            <person name="Shen B."/>
        </authorList>
    </citation>
    <scope>NUCLEOTIDE SEQUENCE [LARGE SCALE GENOMIC DNA]</scope>
    <source>
        <strain evidence="3 4">NPDC020568</strain>
    </source>
</reference>
<accession>A0ABW7TJA0</accession>
<dbReference type="Pfam" id="PF13560">
    <property type="entry name" value="HTH_31"/>
    <property type="match status" value="1"/>
</dbReference>
<dbReference type="SMART" id="SM00530">
    <property type="entry name" value="HTH_XRE"/>
    <property type="match status" value="1"/>
</dbReference>
<dbReference type="EMBL" id="JBIRUQ010000002">
    <property type="protein sequence ID" value="MFI1461114.1"/>
    <property type="molecule type" value="Genomic_DNA"/>
</dbReference>
<dbReference type="GeneID" id="93504257"/>
<dbReference type="InterPro" id="IPR001387">
    <property type="entry name" value="Cro/C1-type_HTH"/>
</dbReference>
<comment type="caution">
    <text evidence="3">The sequence shown here is derived from an EMBL/GenBank/DDBJ whole genome shotgun (WGS) entry which is preliminary data.</text>
</comment>
<dbReference type="RefSeq" id="WP_081595388.1">
    <property type="nucleotide sequence ID" value="NZ_JBIRUQ010000002.1"/>
</dbReference>
<dbReference type="Gene3D" id="1.10.260.40">
    <property type="entry name" value="lambda repressor-like DNA-binding domains"/>
    <property type="match status" value="1"/>
</dbReference>
<dbReference type="Pfam" id="PF17765">
    <property type="entry name" value="MLTR_LBD"/>
    <property type="match status" value="1"/>
</dbReference>
<evidence type="ECO:0000259" key="2">
    <source>
        <dbReference type="SMART" id="SM00530"/>
    </source>
</evidence>
<dbReference type="Gene3D" id="3.30.450.180">
    <property type="match status" value="1"/>
</dbReference>
<dbReference type="Proteomes" id="UP001611263">
    <property type="component" value="Unassembled WGS sequence"/>
</dbReference>
<keyword evidence="4" id="KW-1185">Reference proteome</keyword>
<proteinExistence type="predicted"/>